<dbReference type="InterPro" id="IPR016032">
    <property type="entry name" value="Sig_transdc_resp-reg_C-effctor"/>
</dbReference>
<dbReference type="SUPFAM" id="SSF46894">
    <property type="entry name" value="C-terminal effector domain of the bipartite response regulators"/>
    <property type="match status" value="1"/>
</dbReference>
<comment type="caution">
    <text evidence="2">The sequence shown here is derived from an EMBL/GenBank/DDBJ whole genome shotgun (WGS) entry which is preliminary data.</text>
</comment>
<sequence>MSKRPHILLATLGGQPQIVTFTLDLLLKDFPISHVIVMHPGANSEKMQRSLRQLQAEFVGDIYQATGQTIHYRPHVIKMDDEPIGDIIDDEHADATLETIHQLIADLKRQRYHIHISITGGRRMMGMLAACVAAINFDRHDHIWHIYTPDETVAQVKDGARMHVSPEAGVRLIRGPFIALGAYIAPGQTSFKTAEQEQQEQIDQQERRRCQSVVDLITPGQLKVLKAFARGLRTSQIARQLSISEATVHSHKHTLFQHCRTIWDLPASDSIDYHFFYQKFGTYFEDNYKS</sequence>
<protein>
    <submittedName>
        <fullName evidence="2">Histidine kinase</fullName>
    </submittedName>
</protein>
<evidence type="ECO:0000313" key="3">
    <source>
        <dbReference type="Proteomes" id="UP000287352"/>
    </source>
</evidence>
<reference evidence="3" key="1">
    <citation type="submission" date="2018-12" db="EMBL/GenBank/DDBJ databases">
        <title>Tengunoibacter tsumagoiensis gen. nov., sp. nov., Dictyobacter kobayashii sp. nov., D. alpinus sp. nov., and D. joshuensis sp. nov. and description of Dictyobacteraceae fam. nov. within the order Ktedonobacterales isolated from Tengu-no-mugimeshi.</title>
        <authorList>
            <person name="Wang C.M."/>
            <person name="Zheng Y."/>
            <person name="Sakai Y."/>
            <person name="Toyoda A."/>
            <person name="Minakuchi Y."/>
            <person name="Abe K."/>
            <person name="Yokota A."/>
            <person name="Yabe S."/>
        </authorList>
    </citation>
    <scope>NUCLEOTIDE SEQUENCE [LARGE SCALE GENOMIC DNA]</scope>
    <source>
        <strain evidence="3">Uno3</strain>
    </source>
</reference>
<evidence type="ECO:0000259" key="1">
    <source>
        <dbReference type="SMART" id="SM00421"/>
    </source>
</evidence>
<dbReference type="GO" id="GO:0003677">
    <property type="term" value="F:DNA binding"/>
    <property type="evidence" value="ECO:0007669"/>
    <property type="project" value="InterPro"/>
</dbReference>
<dbReference type="PRINTS" id="PR00038">
    <property type="entry name" value="HTHLUXR"/>
</dbReference>
<dbReference type="RefSeq" id="WP_126583246.1">
    <property type="nucleotide sequence ID" value="NZ_BIFR01000002.1"/>
</dbReference>
<dbReference type="GO" id="GO:0016301">
    <property type="term" value="F:kinase activity"/>
    <property type="evidence" value="ECO:0007669"/>
    <property type="project" value="UniProtKB-KW"/>
</dbReference>
<keyword evidence="3" id="KW-1185">Reference proteome</keyword>
<dbReference type="OrthoDB" id="1721221at2"/>
<keyword evidence="2" id="KW-0418">Kinase</keyword>
<name>A0A402A9I8_9CHLR</name>
<dbReference type="SMART" id="SM00421">
    <property type="entry name" value="HTH_LUXR"/>
    <property type="match status" value="1"/>
</dbReference>
<dbReference type="GO" id="GO:0006355">
    <property type="term" value="P:regulation of DNA-templated transcription"/>
    <property type="evidence" value="ECO:0007669"/>
    <property type="project" value="InterPro"/>
</dbReference>
<evidence type="ECO:0000313" key="2">
    <source>
        <dbReference type="EMBL" id="GCE15837.1"/>
    </source>
</evidence>
<dbReference type="Gene3D" id="1.10.10.10">
    <property type="entry name" value="Winged helix-like DNA-binding domain superfamily/Winged helix DNA-binding domain"/>
    <property type="match status" value="1"/>
</dbReference>
<gene>
    <name evidence="2" type="ORF">KTT_56960</name>
</gene>
<keyword evidence="2" id="KW-0808">Transferase</keyword>
<dbReference type="InterPro" id="IPR036388">
    <property type="entry name" value="WH-like_DNA-bd_sf"/>
</dbReference>
<dbReference type="Pfam" id="PF00196">
    <property type="entry name" value="GerE"/>
    <property type="match status" value="1"/>
</dbReference>
<organism evidence="2 3">
    <name type="scientific">Tengunoibacter tsumagoiensis</name>
    <dbReference type="NCBI Taxonomy" id="2014871"/>
    <lineage>
        <taxon>Bacteria</taxon>
        <taxon>Bacillati</taxon>
        <taxon>Chloroflexota</taxon>
        <taxon>Ktedonobacteria</taxon>
        <taxon>Ktedonobacterales</taxon>
        <taxon>Dictyobacteraceae</taxon>
        <taxon>Tengunoibacter</taxon>
    </lineage>
</organism>
<accession>A0A402A9I8</accession>
<dbReference type="AlphaFoldDB" id="A0A402A9I8"/>
<dbReference type="Pfam" id="PF09623">
    <property type="entry name" value="Cas_NE0113"/>
    <property type="match status" value="1"/>
</dbReference>
<feature type="domain" description="HTH luxR-type" evidence="1">
    <location>
        <begin position="214"/>
        <end position="269"/>
    </location>
</feature>
<dbReference type="InterPro" id="IPR000792">
    <property type="entry name" value="Tscrpt_reg_LuxR_C"/>
</dbReference>
<dbReference type="EMBL" id="BIFR01000002">
    <property type="protein sequence ID" value="GCE15837.1"/>
    <property type="molecule type" value="Genomic_DNA"/>
</dbReference>
<dbReference type="Proteomes" id="UP000287352">
    <property type="component" value="Unassembled WGS sequence"/>
</dbReference>
<proteinExistence type="predicted"/>
<dbReference type="InterPro" id="IPR019092">
    <property type="entry name" value="SSO2081-like_dom"/>
</dbReference>